<name>A0A1H7E2I7_9BURK</name>
<dbReference type="OrthoDB" id="9805674at2"/>
<protein>
    <submittedName>
        <fullName evidence="2">Protein phosphatase 2C</fullName>
    </submittedName>
</protein>
<evidence type="ECO:0000259" key="1">
    <source>
        <dbReference type="Pfam" id="PF13672"/>
    </source>
</evidence>
<keyword evidence="3" id="KW-1185">Reference proteome</keyword>
<dbReference type="Gene3D" id="3.60.40.10">
    <property type="entry name" value="PPM-type phosphatase domain"/>
    <property type="match status" value="1"/>
</dbReference>
<dbReference type="SUPFAM" id="SSF81606">
    <property type="entry name" value="PP2C-like"/>
    <property type="match status" value="1"/>
</dbReference>
<proteinExistence type="predicted"/>
<dbReference type="RefSeq" id="WP_090872343.1">
    <property type="nucleotide sequence ID" value="NZ_FNYE01000036.1"/>
</dbReference>
<dbReference type="Proteomes" id="UP000198866">
    <property type="component" value="Unassembled WGS sequence"/>
</dbReference>
<evidence type="ECO:0000313" key="2">
    <source>
        <dbReference type="EMBL" id="SEK06222.1"/>
    </source>
</evidence>
<gene>
    <name evidence="2" type="ORF">SAMN05192539_103649</name>
</gene>
<accession>A0A1H7E2I7</accession>
<dbReference type="EMBL" id="FNYE01000036">
    <property type="protein sequence ID" value="SEK06222.1"/>
    <property type="molecule type" value="Genomic_DNA"/>
</dbReference>
<organism evidence="2 3">
    <name type="scientific">Paraburkholderia diazotrophica</name>
    <dbReference type="NCBI Taxonomy" id="667676"/>
    <lineage>
        <taxon>Bacteria</taxon>
        <taxon>Pseudomonadati</taxon>
        <taxon>Pseudomonadota</taxon>
        <taxon>Betaproteobacteria</taxon>
        <taxon>Burkholderiales</taxon>
        <taxon>Burkholderiaceae</taxon>
        <taxon>Paraburkholderia</taxon>
    </lineage>
</organism>
<evidence type="ECO:0000313" key="3">
    <source>
        <dbReference type="Proteomes" id="UP000198866"/>
    </source>
</evidence>
<dbReference type="InterPro" id="IPR001932">
    <property type="entry name" value="PPM-type_phosphatase-like_dom"/>
</dbReference>
<dbReference type="InterPro" id="IPR036457">
    <property type="entry name" value="PPM-type-like_dom_sf"/>
</dbReference>
<dbReference type="AlphaFoldDB" id="A0A1H7E2I7"/>
<sequence length="256" mass="27388">MSWRYIGASVVGTSHSKLELPCQDSSVVVEASGQNDARYLIAIASDGAGSARFAQVGAELTCETAARALTDFLAHSPDGILSIEPQALVEAVRVAIQDRATEGGSSMRDFACTVIGAVVGPEKALYFQIGDGAIVARRSGILECVFWPDGGEYANTTFFITDQDAQAHLQYRIDDRPEELALMTDGLQRLALVFSSKTVHAPFFDSMFAVLRTASVEACDELSGSLAAFLNSEPVNSRTDDDKTLILVSAVREAEV</sequence>
<feature type="domain" description="PPM-type phosphatase" evidence="1">
    <location>
        <begin position="11"/>
        <end position="230"/>
    </location>
</feature>
<dbReference type="STRING" id="667676.SAMN05192539_103649"/>
<reference evidence="3" key="1">
    <citation type="submission" date="2016-10" db="EMBL/GenBank/DDBJ databases">
        <authorList>
            <person name="Varghese N."/>
            <person name="Submissions S."/>
        </authorList>
    </citation>
    <scope>NUCLEOTIDE SEQUENCE [LARGE SCALE GENOMIC DNA]</scope>
    <source>
        <strain evidence="3">LMG 26031</strain>
    </source>
</reference>
<dbReference type="Pfam" id="PF13672">
    <property type="entry name" value="PP2C_2"/>
    <property type="match status" value="1"/>
</dbReference>